<evidence type="ECO:0000259" key="2">
    <source>
        <dbReference type="Pfam" id="PF20605"/>
    </source>
</evidence>
<evidence type="ECO:0000313" key="4">
    <source>
        <dbReference type="Proteomes" id="UP001501588"/>
    </source>
</evidence>
<name>A0ABP3QKG4_9PROT</name>
<feature type="region of interest" description="Disordered" evidence="1">
    <location>
        <begin position="1"/>
        <end position="61"/>
    </location>
</feature>
<dbReference type="InterPro" id="IPR046765">
    <property type="entry name" value="Antitox_RHH"/>
</dbReference>
<organism evidence="3 4">
    <name type="scientific">Craurococcus roseus</name>
    <dbReference type="NCBI Taxonomy" id="77585"/>
    <lineage>
        <taxon>Bacteria</taxon>
        <taxon>Pseudomonadati</taxon>
        <taxon>Pseudomonadota</taxon>
        <taxon>Alphaproteobacteria</taxon>
        <taxon>Acetobacterales</taxon>
        <taxon>Acetobacteraceae</taxon>
        <taxon>Craurococcus</taxon>
    </lineage>
</organism>
<comment type="caution">
    <text evidence="3">The sequence shown here is derived from an EMBL/GenBank/DDBJ whole genome shotgun (WGS) entry which is preliminary data.</text>
</comment>
<gene>
    <name evidence="3" type="ORF">GCM10009416_33890</name>
</gene>
<evidence type="ECO:0000313" key="3">
    <source>
        <dbReference type="EMBL" id="GAA0592704.1"/>
    </source>
</evidence>
<proteinExistence type="predicted"/>
<feature type="domain" description="Antitoxin-like ribbon-helix-helix" evidence="2">
    <location>
        <begin position="70"/>
        <end position="107"/>
    </location>
</feature>
<reference evidence="4" key="1">
    <citation type="journal article" date="2019" name="Int. J. Syst. Evol. Microbiol.">
        <title>The Global Catalogue of Microorganisms (GCM) 10K type strain sequencing project: providing services to taxonomists for standard genome sequencing and annotation.</title>
        <authorList>
            <consortium name="The Broad Institute Genomics Platform"/>
            <consortium name="The Broad Institute Genome Sequencing Center for Infectious Disease"/>
            <person name="Wu L."/>
            <person name="Ma J."/>
        </authorList>
    </citation>
    <scope>NUCLEOTIDE SEQUENCE [LARGE SCALE GENOMIC DNA]</scope>
    <source>
        <strain evidence="4">JCM 9933</strain>
    </source>
</reference>
<protein>
    <recommendedName>
        <fullName evidence="2">Antitoxin-like ribbon-helix-helix domain-containing protein</fullName>
    </recommendedName>
</protein>
<keyword evidence="4" id="KW-1185">Reference proteome</keyword>
<evidence type="ECO:0000256" key="1">
    <source>
        <dbReference type="SAM" id="MobiDB-lite"/>
    </source>
</evidence>
<dbReference type="Proteomes" id="UP001501588">
    <property type="component" value="Unassembled WGS sequence"/>
</dbReference>
<dbReference type="RefSeq" id="WP_343896558.1">
    <property type="nucleotide sequence ID" value="NZ_BAAAFZ010000053.1"/>
</dbReference>
<dbReference type="Pfam" id="PF20605">
    <property type="entry name" value="Antitox_RHH"/>
    <property type="match status" value="1"/>
</dbReference>
<dbReference type="EMBL" id="BAAAFZ010000053">
    <property type="protein sequence ID" value="GAA0592704.1"/>
    <property type="molecule type" value="Genomic_DNA"/>
</dbReference>
<feature type="compositionally biased region" description="Pro residues" evidence="1">
    <location>
        <begin position="24"/>
        <end position="42"/>
    </location>
</feature>
<feature type="region of interest" description="Disordered" evidence="1">
    <location>
        <begin position="106"/>
        <end position="127"/>
    </location>
</feature>
<sequence>MSGSRRGRSLAEVMAPIEDDPAGPEAPPNPAAPVPGEAPDPPTAGRAEPEAQPLEAAGGQAVVPVNILVAPEDRRRLRQLSLDADLSLQKLGHEAWNLLLQKRGLPPLKPVSANVPSGRSASRRPRA</sequence>
<accession>A0ABP3QKG4</accession>